<organism evidence="3 4">
    <name type="scientific">Adineta ricciae</name>
    <name type="common">Rotifer</name>
    <dbReference type="NCBI Taxonomy" id="249248"/>
    <lineage>
        <taxon>Eukaryota</taxon>
        <taxon>Metazoa</taxon>
        <taxon>Spiralia</taxon>
        <taxon>Gnathifera</taxon>
        <taxon>Rotifera</taxon>
        <taxon>Eurotatoria</taxon>
        <taxon>Bdelloidea</taxon>
        <taxon>Adinetida</taxon>
        <taxon>Adinetidae</taxon>
        <taxon>Adineta</taxon>
    </lineage>
</organism>
<comment type="caution">
    <text evidence="3">The sequence shown here is derived from an EMBL/GenBank/DDBJ whole genome shotgun (WGS) entry which is preliminary data.</text>
</comment>
<dbReference type="InterPro" id="IPR058912">
    <property type="entry name" value="HTH_animal"/>
</dbReference>
<evidence type="ECO:0000259" key="1">
    <source>
        <dbReference type="Pfam" id="PF26215"/>
    </source>
</evidence>
<evidence type="ECO:0000313" key="4">
    <source>
        <dbReference type="Proteomes" id="UP000663828"/>
    </source>
</evidence>
<reference evidence="3" key="1">
    <citation type="submission" date="2021-02" db="EMBL/GenBank/DDBJ databases">
        <authorList>
            <person name="Nowell W R."/>
        </authorList>
    </citation>
    <scope>NUCLEOTIDE SEQUENCE</scope>
</reference>
<sequence length="139" mass="16202">MTTNSLSDLKIQLNTIETKDANIRITTTTSPKIEFLDVQVENNHGQLRTSVFHKPAAEPYIVPFLSDHPRHVHRNIIKGQLIRAARLCSHVEDFNDERLNTEFTLLLNGYPPRFISYYFKEFFQQNNVSILMEKLEQVT</sequence>
<evidence type="ECO:0000313" key="3">
    <source>
        <dbReference type="EMBL" id="CAF1677600.1"/>
    </source>
</evidence>
<gene>
    <name evidence="2" type="ORF">EDS130_LOCUS44986</name>
    <name evidence="3" type="ORF">XAT740_LOCUS59911</name>
</gene>
<keyword evidence="4" id="KW-1185">Reference proteome</keyword>
<evidence type="ECO:0000313" key="2">
    <source>
        <dbReference type="EMBL" id="CAF1536458.1"/>
    </source>
</evidence>
<dbReference type="EMBL" id="CAJNOJ010000971">
    <property type="protein sequence ID" value="CAF1536458.1"/>
    <property type="molecule type" value="Genomic_DNA"/>
</dbReference>
<dbReference type="Proteomes" id="UP000663828">
    <property type="component" value="Unassembled WGS sequence"/>
</dbReference>
<dbReference type="AlphaFoldDB" id="A0A816GNE2"/>
<dbReference type="Pfam" id="PF26215">
    <property type="entry name" value="HTH_animal"/>
    <property type="match status" value="1"/>
</dbReference>
<feature type="domain" description="Helix-turn-helix" evidence="1">
    <location>
        <begin position="60"/>
        <end position="119"/>
    </location>
</feature>
<accession>A0A816GNE2</accession>
<protein>
    <recommendedName>
        <fullName evidence="1">Helix-turn-helix domain-containing protein</fullName>
    </recommendedName>
</protein>
<proteinExistence type="predicted"/>
<dbReference type="PANTHER" id="PTHR21301">
    <property type="entry name" value="REVERSE TRANSCRIPTASE"/>
    <property type="match status" value="1"/>
</dbReference>
<dbReference type="EMBL" id="CAJNOR010014291">
    <property type="protein sequence ID" value="CAF1677600.1"/>
    <property type="molecule type" value="Genomic_DNA"/>
</dbReference>
<dbReference type="Proteomes" id="UP000663852">
    <property type="component" value="Unassembled WGS sequence"/>
</dbReference>
<name>A0A816GNE2_ADIRI</name>
<dbReference type="OrthoDB" id="10021784at2759"/>
<dbReference type="PANTHER" id="PTHR21301:SF10">
    <property type="entry name" value="REVERSE TRANSCRIPTASE DOMAIN-CONTAINING PROTEIN"/>
    <property type="match status" value="1"/>
</dbReference>